<keyword evidence="2" id="KW-0472">Membrane</keyword>
<evidence type="ECO:0000313" key="3">
    <source>
        <dbReference type="EMBL" id="QCY47486.1"/>
    </source>
</evidence>
<keyword evidence="2" id="KW-1133">Transmembrane helix</keyword>
<evidence type="ECO:0000256" key="2">
    <source>
        <dbReference type="SAM" id="Phobius"/>
    </source>
</evidence>
<evidence type="ECO:0000256" key="1">
    <source>
        <dbReference type="SAM" id="MobiDB-lite"/>
    </source>
</evidence>
<gene>
    <name evidence="3" type="ORF">GcLGCM259_1767</name>
</gene>
<accession>A0A5B7WTR8</accession>
<feature type="transmembrane region" description="Helical" evidence="2">
    <location>
        <begin position="85"/>
        <end position="106"/>
    </location>
</feature>
<proteinExistence type="predicted"/>
<sequence>MEQSKSGHDATGRRTSRMGESRAPMHLVFQASIGVILGLGLVQVIALPPAELALTGVIISIVAWAVEHGVQWSTANLRTTARIMLVLKLVSLIGFTVCVSALMSLLG</sequence>
<feature type="transmembrane region" description="Helical" evidence="2">
    <location>
        <begin position="52"/>
        <end position="73"/>
    </location>
</feature>
<keyword evidence="4" id="KW-1185">Reference proteome</keyword>
<feature type="transmembrane region" description="Helical" evidence="2">
    <location>
        <begin position="27"/>
        <end position="46"/>
    </location>
</feature>
<protein>
    <submittedName>
        <fullName evidence="3">Uncharacterized protein</fullName>
    </submittedName>
</protein>
<feature type="compositionally biased region" description="Basic and acidic residues" evidence="1">
    <location>
        <begin position="1"/>
        <end position="20"/>
    </location>
</feature>
<evidence type="ECO:0000313" key="4">
    <source>
        <dbReference type="Proteomes" id="UP000307000"/>
    </source>
</evidence>
<dbReference type="RefSeq" id="WP_138926417.1">
    <property type="nucleotide sequence ID" value="NZ_CP034412.1"/>
</dbReference>
<dbReference type="EMBL" id="CP034412">
    <property type="protein sequence ID" value="QCY47486.1"/>
    <property type="molecule type" value="Genomic_DNA"/>
</dbReference>
<organism evidence="3 4">
    <name type="scientific">Glutamicibacter creatinolyticus</name>
    <dbReference type="NCBI Taxonomy" id="162496"/>
    <lineage>
        <taxon>Bacteria</taxon>
        <taxon>Bacillati</taxon>
        <taxon>Actinomycetota</taxon>
        <taxon>Actinomycetes</taxon>
        <taxon>Micrococcales</taxon>
        <taxon>Micrococcaceae</taxon>
        <taxon>Glutamicibacter</taxon>
    </lineage>
</organism>
<feature type="region of interest" description="Disordered" evidence="1">
    <location>
        <begin position="1"/>
        <end position="21"/>
    </location>
</feature>
<dbReference type="AlphaFoldDB" id="A0A5B7WTR8"/>
<dbReference type="Proteomes" id="UP000307000">
    <property type="component" value="Chromosome"/>
</dbReference>
<reference evidence="3 4" key="1">
    <citation type="submission" date="2018-12" db="EMBL/GenBank/DDBJ databases">
        <title>Complete Genome Sequence of Glutamicibacter creatinolyticus strain LGCM259,isolated from an abscess of a 12-year-old mare in Italy.</title>
        <authorList>
            <person name="Santos R.G."/>
            <person name="Silva A.L."/>
            <person name="Seyffert N."/>
            <person name="Castro T.L.P."/>
            <person name="Attili A.R."/>
            <person name="Rifici C."/>
            <person name="Mazzullo G."/>
            <person name="Brenig B."/>
            <person name="Venanzi F."/>
            <person name="Azevedo V."/>
        </authorList>
    </citation>
    <scope>NUCLEOTIDE SEQUENCE [LARGE SCALE GENOMIC DNA]</scope>
    <source>
        <strain evidence="3 4">LGCM 259</strain>
    </source>
</reference>
<dbReference type="KEGG" id="gcr:GcLGCM259_1767"/>
<name>A0A5B7WTR8_9MICC</name>
<keyword evidence="2" id="KW-0812">Transmembrane</keyword>